<dbReference type="Gene3D" id="3.40.50.300">
    <property type="entry name" value="P-loop containing nucleotide triphosphate hydrolases"/>
    <property type="match status" value="2"/>
</dbReference>
<dbReference type="FunFam" id="3.40.50.300:FF:000011">
    <property type="entry name" value="Putative ABC transporter ATP-binding component"/>
    <property type="match status" value="1"/>
</dbReference>
<dbReference type="AlphaFoldDB" id="A0AAD7U4Z5"/>
<dbReference type="GO" id="GO:0005524">
    <property type="term" value="F:ATP binding"/>
    <property type="evidence" value="ECO:0007669"/>
    <property type="project" value="UniProtKB-KW"/>
</dbReference>
<dbReference type="CDD" id="cd03221">
    <property type="entry name" value="ABCF_EF-3"/>
    <property type="match status" value="2"/>
</dbReference>
<keyword evidence="2" id="KW-0547">Nucleotide-binding</keyword>
<keyword evidence="6" id="KW-0732">Signal</keyword>
<evidence type="ECO:0000256" key="3">
    <source>
        <dbReference type="ARBA" id="ARBA00022840"/>
    </source>
</evidence>
<dbReference type="PROSITE" id="PS50893">
    <property type="entry name" value="ABC_TRANSPORTER_2"/>
    <property type="match status" value="2"/>
</dbReference>
<feature type="domain" description="ABC transporter" evidence="7">
    <location>
        <begin position="253"/>
        <end position="512"/>
    </location>
</feature>
<comment type="similarity">
    <text evidence="4">Belongs to the ABC transporter superfamily. ABCF family. EF3 (TC 3.A.1.121) subfamily.</text>
</comment>
<feature type="signal peptide" evidence="6">
    <location>
        <begin position="1"/>
        <end position="16"/>
    </location>
</feature>
<feature type="domain" description="ABC transporter" evidence="7">
    <location>
        <begin position="585"/>
        <end position="804"/>
    </location>
</feature>
<dbReference type="SUPFAM" id="SSF52540">
    <property type="entry name" value="P-loop containing nucleoside triphosphate hydrolases"/>
    <property type="match status" value="2"/>
</dbReference>
<dbReference type="PANTHER" id="PTHR42855">
    <property type="entry name" value="ABC TRANSPORTER ATP-BINDING SUBUNIT"/>
    <property type="match status" value="1"/>
</dbReference>
<keyword evidence="1" id="KW-0677">Repeat</keyword>
<evidence type="ECO:0000256" key="2">
    <source>
        <dbReference type="ARBA" id="ARBA00022741"/>
    </source>
</evidence>
<dbReference type="PANTHER" id="PTHR42855:SF1">
    <property type="entry name" value="ABC TRANSPORTER DOMAIN-CONTAINING PROTEIN"/>
    <property type="match status" value="1"/>
</dbReference>
<keyword evidence="9" id="KW-1185">Reference proteome</keyword>
<dbReference type="InterPro" id="IPR032781">
    <property type="entry name" value="ABC_tran_Xtn"/>
</dbReference>
<evidence type="ECO:0000256" key="1">
    <source>
        <dbReference type="ARBA" id="ARBA00022737"/>
    </source>
</evidence>
<dbReference type="NCBIfam" id="NF000355">
    <property type="entry name" value="ribo_prot_ABC_F"/>
    <property type="match status" value="1"/>
</dbReference>
<protein>
    <recommendedName>
        <fullName evidence="7">ABC transporter domain-containing protein</fullName>
    </recommendedName>
</protein>
<dbReference type="SMART" id="SM00382">
    <property type="entry name" value="AAA"/>
    <property type="match status" value="2"/>
</dbReference>
<dbReference type="InterPro" id="IPR003439">
    <property type="entry name" value="ABC_transporter-like_ATP-bd"/>
</dbReference>
<dbReference type="InterPro" id="IPR003593">
    <property type="entry name" value="AAA+_ATPase"/>
</dbReference>
<gene>
    <name evidence="8" type="ORF">CTAYLR_007391</name>
</gene>
<evidence type="ECO:0000256" key="5">
    <source>
        <dbReference type="SAM" id="MobiDB-lite"/>
    </source>
</evidence>
<dbReference type="GO" id="GO:0003676">
    <property type="term" value="F:nucleic acid binding"/>
    <property type="evidence" value="ECO:0007669"/>
    <property type="project" value="UniProtKB-ARBA"/>
</dbReference>
<name>A0AAD7U4Z5_9STRA</name>
<dbReference type="GO" id="GO:0016887">
    <property type="term" value="F:ATP hydrolysis activity"/>
    <property type="evidence" value="ECO:0007669"/>
    <property type="project" value="InterPro"/>
</dbReference>
<keyword evidence="3" id="KW-0067">ATP-binding</keyword>
<dbReference type="Pfam" id="PF00005">
    <property type="entry name" value="ABC_tran"/>
    <property type="match status" value="2"/>
</dbReference>
<organism evidence="8 9">
    <name type="scientific">Chrysophaeum taylorii</name>
    <dbReference type="NCBI Taxonomy" id="2483200"/>
    <lineage>
        <taxon>Eukaryota</taxon>
        <taxon>Sar</taxon>
        <taxon>Stramenopiles</taxon>
        <taxon>Ochrophyta</taxon>
        <taxon>Pelagophyceae</taxon>
        <taxon>Pelagomonadales</taxon>
        <taxon>Pelagomonadaceae</taxon>
        <taxon>Chrysophaeum</taxon>
    </lineage>
</organism>
<dbReference type="FunFam" id="3.40.50.300:FF:000309">
    <property type="entry name" value="ABC transporter ATP-binding protein"/>
    <property type="match status" value="1"/>
</dbReference>
<dbReference type="InterPro" id="IPR017871">
    <property type="entry name" value="ABC_transporter-like_CS"/>
</dbReference>
<evidence type="ECO:0000313" key="9">
    <source>
        <dbReference type="Proteomes" id="UP001230188"/>
    </source>
</evidence>
<dbReference type="EMBL" id="JAQMWT010000685">
    <property type="protein sequence ID" value="KAJ8598188.1"/>
    <property type="molecule type" value="Genomic_DNA"/>
</dbReference>
<dbReference type="InterPro" id="IPR051309">
    <property type="entry name" value="ABCF_ATPase"/>
</dbReference>
<feature type="chain" id="PRO_5042229818" description="ABC transporter domain-containing protein" evidence="6">
    <location>
        <begin position="17"/>
        <end position="855"/>
    </location>
</feature>
<comment type="caution">
    <text evidence="8">The sequence shown here is derived from an EMBL/GenBank/DDBJ whole genome shotgun (WGS) entry which is preliminary data.</text>
</comment>
<evidence type="ECO:0000256" key="4">
    <source>
        <dbReference type="ARBA" id="ARBA00061344"/>
    </source>
</evidence>
<evidence type="ECO:0000259" key="7">
    <source>
        <dbReference type="PROSITE" id="PS50893"/>
    </source>
</evidence>
<dbReference type="PROSITE" id="PS00211">
    <property type="entry name" value="ABC_TRANSPORTER_1"/>
    <property type="match status" value="2"/>
</dbReference>
<proteinExistence type="inferred from homology"/>
<accession>A0AAD7U4Z5</accession>
<dbReference type="Pfam" id="PF12848">
    <property type="entry name" value="ABC_tran_Xtn"/>
    <property type="match status" value="1"/>
</dbReference>
<dbReference type="InterPro" id="IPR027417">
    <property type="entry name" value="P-loop_NTPase"/>
</dbReference>
<reference evidence="8" key="1">
    <citation type="submission" date="2023-01" db="EMBL/GenBank/DDBJ databases">
        <title>Metagenome sequencing of chrysophaentin producing Chrysophaeum taylorii.</title>
        <authorList>
            <person name="Davison J."/>
            <person name="Bewley C."/>
        </authorList>
    </citation>
    <scope>NUCLEOTIDE SEQUENCE</scope>
    <source>
        <strain evidence="8">NIES-1699</strain>
    </source>
</reference>
<sequence length="855" mass="92200">MTVVFWLALLGGRAGGFLHTSIACAPHATSDAGRAVVMHAKNKGGAKGAAAEALAALAALEDEGGTATATMEPPPPPKKAKKLKKGAAAAAAAALEAIEDVPLAPKGKKAKKAAAAAAAAAALEGEDAGVAVVKDDPPPVVEEEEEEENVGKKADKKAANKAAKAAAAAMLEEMDFDDDDILLATRPKKSKKKKKAQKKEEQEVVAVEEAPEALVATAEVDDGALSLEERKKRERGSARVRLIERAGNGQASLRLEKVSVVFKNTEVLKDATWGVRTGERVGLVGANGGGKSTQLKILAGEVEPTTGEVVMSSDKLNVAFLRQEFAESLDSSKTLVEELSSVFVTEARTLADIARLEKEVGSAEDDDSRMRVLDELGALQEAATKAGAYGIEGKVEKVAIQMGFGDADLDALVASFSGGWKMRIGLAKVLLQQPDVLLLDEPTNHLDLESVEWLEGFLREQTLAMVIVSHDREFLDQVSNKIVDTEDGVTRSYDGCDYTTFLKRKAANRAAWEAAYKKQQAKIQEDKAFINRFRSGSRAQQAKSRERQLEKLLNDPDELVARPPTNKRVLRIRFPEPPRCGVSIVAGHGLTHGYDGRALFSGVDLELQKGDRIAILGPNGAGKSTLLRLLAEIEDPNEGDVEYGSANVRAAYFAQNQADALDLSKTVMKTIEDASIEGNQEYSYNELRALLGQFLFKGDDVEKKLESLSGGEKARVALCAMMLRPVNVLFLDEPTNHLDIPAKETLEDALRNFDGTIVCVSHDRFFISQVANTILTLENGELQRFDGDYASYVEAREDLKAKVGRRQVGEFAIKRAKFVDLEALGKEGSKKKFGGREVGVSGRKDKGVKNAKRSN</sequence>
<evidence type="ECO:0000313" key="8">
    <source>
        <dbReference type="EMBL" id="KAJ8598188.1"/>
    </source>
</evidence>
<evidence type="ECO:0000256" key="6">
    <source>
        <dbReference type="SAM" id="SignalP"/>
    </source>
</evidence>
<dbReference type="Proteomes" id="UP001230188">
    <property type="component" value="Unassembled WGS sequence"/>
</dbReference>
<feature type="region of interest" description="Disordered" evidence="5">
    <location>
        <begin position="831"/>
        <end position="855"/>
    </location>
</feature>